<dbReference type="PROSITE" id="PS51340">
    <property type="entry name" value="MOSC"/>
    <property type="match status" value="1"/>
</dbReference>
<dbReference type="Pfam" id="PF03475">
    <property type="entry name" value="YiiM_3-alpha"/>
    <property type="match status" value="1"/>
</dbReference>
<dbReference type="InterPro" id="IPR005163">
    <property type="entry name" value="Tri_helical_YiiM-like"/>
</dbReference>
<dbReference type="GO" id="GO:0003824">
    <property type="term" value="F:catalytic activity"/>
    <property type="evidence" value="ECO:0007669"/>
    <property type="project" value="InterPro"/>
</dbReference>
<keyword evidence="3" id="KW-1185">Reference proteome</keyword>
<dbReference type="InterPro" id="IPR005302">
    <property type="entry name" value="MoCF_Sase_C"/>
</dbReference>
<dbReference type="InterPro" id="IPR052353">
    <property type="entry name" value="Benzoxazolinone_Detox_Enz"/>
</dbReference>
<gene>
    <name evidence="2" type="ORF">HLV39_05930</name>
</gene>
<dbReference type="InterPro" id="IPR011037">
    <property type="entry name" value="Pyrv_Knase-like_insert_dom_sf"/>
</dbReference>
<reference evidence="2 3" key="1">
    <citation type="submission" date="2020-03" db="EMBL/GenBank/DDBJ databases">
        <title>Metagenomic, metatranscriptomic, and metabolomic analyses revealed the key microbes and metabolic features during the fermentation of ganjang, Korean traditional soy sauce.</title>
        <authorList>
            <person name="Chun B.H."/>
            <person name="Jeon C.O."/>
        </authorList>
    </citation>
    <scope>NUCLEOTIDE SEQUENCE [LARGE SCALE GENOMIC DNA]</scope>
    <source>
        <strain evidence="2 3">KG14</strain>
    </source>
</reference>
<dbReference type="EMBL" id="JABEVQ010000003">
    <property type="protein sequence ID" value="NWN91029.1"/>
    <property type="molecule type" value="Genomic_DNA"/>
</dbReference>
<dbReference type="PANTHER" id="PTHR30212:SF2">
    <property type="entry name" value="PROTEIN YIIM"/>
    <property type="match status" value="1"/>
</dbReference>
<protein>
    <submittedName>
        <fullName evidence="2">MOSC domain-containing protein</fullName>
    </submittedName>
</protein>
<evidence type="ECO:0000259" key="1">
    <source>
        <dbReference type="PROSITE" id="PS51340"/>
    </source>
</evidence>
<dbReference type="Pfam" id="PF03473">
    <property type="entry name" value="MOSC"/>
    <property type="match status" value="1"/>
</dbReference>
<name>A0A851HMH9_9GAMM</name>
<comment type="caution">
    <text evidence="2">The sequence shown here is derived from an EMBL/GenBank/DDBJ whole genome shotgun (WGS) entry which is preliminary data.</text>
</comment>
<evidence type="ECO:0000313" key="3">
    <source>
        <dbReference type="Proteomes" id="UP000536442"/>
    </source>
</evidence>
<accession>A0A851HMH9</accession>
<dbReference type="AlphaFoldDB" id="A0A851HMH9"/>
<dbReference type="GO" id="GO:0030170">
    <property type="term" value="F:pyridoxal phosphate binding"/>
    <property type="evidence" value="ECO:0007669"/>
    <property type="project" value="InterPro"/>
</dbReference>
<organism evidence="2 3">
    <name type="scientific">Marinobacter adhaerens</name>
    <dbReference type="NCBI Taxonomy" id="1033846"/>
    <lineage>
        <taxon>Bacteria</taxon>
        <taxon>Pseudomonadati</taxon>
        <taxon>Pseudomonadota</taxon>
        <taxon>Gammaproteobacteria</taxon>
        <taxon>Pseudomonadales</taxon>
        <taxon>Marinobacteraceae</taxon>
        <taxon>Marinobacter</taxon>
    </lineage>
</organism>
<dbReference type="PANTHER" id="PTHR30212">
    <property type="entry name" value="PROTEIN YIIM"/>
    <property type="match status" value="1"/>
</dbReference>
<dbReference type="Gene3D" id="2.40.33.20">
    <property type="entry name" value="PK beta-barrel domain-like"/>
    <property type="match status" value="1"/>
</dbReference>
<proteinExistence type="predicted"/>
<evidence type="ECO:0000313" key="2">
    <source>
        <dbReference type="EMBL" id="NWN91029.1"/>
    </source>
</evidence>
<dbReference type="Proteomes" id="UP000536442">
    <property type="component" value="Unassembled WGS sequence"/>
</dbReference>
<feature type="domain" description="MOSC" evidence="1">
    <location>
        <begin position="29"/>
        <end position="167"/>
    </location>
</feature>
<dbReference type="GO" id="GO:0030151">
    <property type="term" value="F:molybdenum ion binding"/>
    <property type="evidence" value="ECO:0007669"/>
    <property type="project" value="InterPro"/>
</dbReference>
<sequence>MATGTVIRQLRAGSLKRFAGTDTQTGIYKQEIETAYLDTNGLCNDQQGDKRHHGGPEKALHHFASDHYTRLRKALPGPAAEHCRPGAFGENLVTEGLTEADVCIGDTYELGEAVIQVSQPRQPCWRLNLRFGIPDMSQRLQNSLRTGWYYRVLQPGQIRKDDRLILKERSNEDWPLSRVLSVLYENTMDQEALTLMAALNEASPNLRQLAQQRLDTKKVENWQGRLFGPASIA</sequence>
<dbReference type="SUPFAM" id="SSF50800">
    <property type="entry name" value="PK beta-barrel domain-like"/>
    <property type="match status" value="1"/>
</dbReference>